<protein>
    <submittedName>
        <fullName evidence="1">Histone-lysine N-methyltransferase SETMAR</fullName>
    </submittedName>
</protein>
<dbReference type="InterPro" id="IPR052709">
    <property type="entry name" value="Transposase-MT_Hybrid"/>
</dbReference>
<dbReference type="GO" id="GO:0003676">
    <property type="term" value="F:nucleic acid binding"/>
    <property type="evidence" value="ECO:0007669"/>
    <property type="project" value="InterPro"/>
</dbReference>
<reference evidence="1 2" key="1">
    <citation type="journal article" date="2019" name="Sci. Rep.">
        <title>Orb-weaving spider Araneus ventricosus genome elucidates the spidroin gene catalogue.</title>
        <authorList>
            <person name="Kono N."/>
            <person name="Nakamura H."/>
            <person name="Ohtoshi R."/>
            <person name="Moran D.A.P."/>
            <person name="Shinohara A."/>
            <person name="Yoshida Y."/>
            <person name="Fujiwara M."/>
            <person name="Mori M."/>
            <person name="Tomita M."/>
            <person name="Arakawa K."/>
        </authorList>
    </citation>
    <scope>NUCLEOTIDE SEQUENCE [LARGE SCALE GENOMIC DNA]</scope>
</reference>
<dbReference type="GO" id="GO:0008168">
    <property type="term" value="F:methyltransferase activity"/>
    <property type="evidence" value="ECO:0007669"/>
    <property type="project" value="UniProtKB-KW"/>
</dbReference>
<keyword evidence="1" id="KW-0489">Methyltransferase</keyword>
<sequence length="277" mass="32368">MDASRSEQRALVRFLIAEWRQLISDLTRQCQANIVITNDSIAAVDEMIRVNQRVWTRDISDELNPSKATFHTIVHQHLQCSKVCAGWVPKRLTLDHQKQRMGISLQHLIRYEENPEFLARIIAGDESWCHQYTPESKKTRSTINSTQYCSTLTKLRKAIKSKRPGLLTQQAILLHDNARPYVSRETKKNKKNLQNFRWEVLEHPPYSKDFSPCDFHIFGLLKRALQGERFHSDDEVKEAVEDFLNNQPRSSYSNGIALLPKRWDLCYNAHTISFDYQ</sequence>
<dbReference type="Gene3D" id="3.30.420.10">
    <property type="entry name" value="Ribonuclease H-like superfamily/Ribonuclease H"/>
    <property type="match status" value="1"/>
</dbReference>
<comment type="caution">
    <text evidence="1">The sequence shown here is derived from an EMBL/GenBank/DDBJ whole genome shotgun (WGS) entry which is preliminary data.</text>
</comment>
<dbReference type="PANTHER" id="PTHR46060">
    <property type="entry name" value="MARINER MOS1 TRANSPOSASE-LIKE PROTEIN"/>
    <property type="match status" value="1"/>
</dbReference>
<evidence type="ECO:0000313" key="2">
    <source>
        <dbReference type="Proteomes" id="UP000499080"/>
    </source>
</evidence>
<gene>
    <name evidence="1" type="primary">SETMAR_3</name>
    <name evidence="1" type="ORF">AVEN_98086_1</name>
</gene>
<dbReference type="InterPro" id="IPR036397">
    <property type="entry name" value="RNaseH_sf"/>
</dbReference>
<dbReference type="EMBL" id="BGPR01010237">
    <property type="protein sequence ID" value="GBN45050.1"/>
    <property type="molecule type" value="Genomic_DNA"/>
</dbReference>
<proteinExistence type="predicted"/>
<name>A0A4Y2P3E3_ARAVE</name>
<keyword evidence="1" id="KW-0808">Transferase</keyword>
<dbReference type="AlphaFoldDB" id="A0A4Y2P3E3"/>
<organism evidence="1 2">
    <name type="scientific">Araneus ventricosus</name>
    <name type="common">Orbweaver spider</name>
    <name type="synonym">Epeira ventricosa</name>
    <dbReference type="NCBI Taxonomy" id="182803"/>
    <lineage>
        <taxon>Eukaryota</taxon>
        <taxon>Metazoa</taxon>
        <taxon>Ecdysozoa</taxon>
        <taxon>Arthropoda</taxon>
        <taxon>Chelicerata</taxon>
        <taxon>Arachnida</taxon>
        <taxon>Araneae</taxon>
        <taxon>Araneomorphae</taxon>
        <taxon>Entelegynae</taxon>
        <taxon>Araneoidea</taxon>
        <taxon>Araneidae</taxon>
        <taxon>Araneus</taxon>
    </lineage>
</organism>
<dbReference type="PANTHER" id="PTHR46060:SF1">
    <property type="entry name" value="MARINER MOS1 TRANSPOSASE-LIKE PROTEIN"/>
    <property type="match status" value="1"/>
</dbReference>
<accession>A0A4Y2P3E3</accession>
<dbReference type="Proteomes" id="UP000499080">
    <property type="component" value="Unassembled WGS sequence"/>
</dbReference>
<dbReference type="OrthoDB" id="616263at2759"/>
<keyword evidence="2" id="KW-1185">Reference proteome</keyword>
<dbReference type="GO" id="GO:0032259">
    <property type="term" value="P:methylation"/>
    <property type="evidence" value="ECO:0007669"/>
    <property type="project" value="UniProtKB-KW"/>
</dbReference>
<evidence type="ECO:0000313" key="1">
    <source>
        <dbReference type="EMBL" id="GBN45050.1"/>
    </source>
</evidence>